<keyword evidence="2" id="KW-1185">Reference proteome</keyword>
<dbReference type="Proteomes" id="UP000762676">
    <property type="component" value="Unassembled WGS sequence"/>
</dbReference>
<proteinExistence type="predicted"/>
<dbReference type="AlphaFoldDB" id="A0AAV4GZL7"/>
<dbReference type="EMBL" id="BMAT01012392">
    <property type="protein sequence ID" value="GFR91358.1"/>
    <property type="molecule type" value="Genomic_DNA"/>
</dbReference>
<evidence type="ECO:0000313" key="1">
    <source>
        <dbReference type="EMBL" id="GFR91358.1"/>
    </source>
</evidence>
<accession>A0AAV4GZL7</accession>
<name>A0AAV4GZL7_9GAST</name>
<evidence type="ECO:0008006" key="3">
    <source>
        <dbReference type="Google" id="ProtNLM"/>
    </source>
</evidence>
<sequence>MNLTKRQSEPLSRRSRCLEREQSKPFVFSFPAKKNLFFLSSEASAACGDSVHVFSCRLRSGVVYSTPSLPLFGRTEYHTCHIRANTELAV</sequence>
<comment type="caution">
    <text evidence="1">The sequence shown here is derived from an EMBL/GenBank/DDBJ whole genome shotgun (WGS) entry which is preliminary data.</text>
</comment>
<protein>
    <recommendedName>
        <fullName evidence="3">ZP domain-containing protein</fullName>
    </recommendedName>
</protein>
<evidence type="ECO:0000313" key="2">
    <source>
        <dbReference type="Proteomes" id="UP000762676"/>
    </source>
</evidence>
<gene>
    <name evidence="1" type="ORF">ElyMa_006173700</name>
</gene>
<reference evidence="1 2" key="1">
    <citation type="journal article" date="2021" name="Elife">
        <title>Chloroplast acquisition without the gene transfer in kleptoplastic sea slugs, Plakobranchus ocellatus.</title>
        <authorList>
            <person name="Maeda T."/>
            <person name="Takahashi S."/>
            <person name="Yoshida T."/>
            <person name="Shimamura S."/>
            <person name="Takaki Y."/>
            <person name="Nagai Y."/>
            <person name="Toyoda A."/>
            <person name="Suzuki Y."/>
            <person name="Arimoto A."/>
            <person name="Ishii H."/>
            <person name="Satoh N."/>
            <person name="Nishiyama T."/>
            <person name="Hasebe M."/>
            <person name="Maruyama T."/>
            <person name="Minagawa J."/>
            <person name="Obokata J."/>
            <person name="Shigenobu S."/>
        </authorList>
    </citation>
    <scope>NUCLEOTIDE SEQUENCE [LARGE SCALE GENOMIC DNA]</scope>
</reference>
<organism evidence="1 2">
    <name type="scientific">Elysia marginata</name>
    <dbReference type="NCBI Taxonomy" id="1093978"/>
    <lineage>
        <taxon>Eukaryota</taxon>
        <taxon>Metazoa</taxon>
        <taxon>Spiralia</taxon>
        <taxon>Lophotrochozoa</taxon>
        <taxon>Mollusca</taxon>
        <taxon>Gastropoda</taxon>
        <taxon>Heterobranchia</taxon>
        <taxon>Euthyneura</taxon>
        <taxon>Panpulmonata</taxon>
        <taxon>Sacoglossa</taxon>
        <taxon>Placobranchoidea</taxon>
        <taxon>Plakobranchidae</taxon>
        <taxon>Elysia</taxon>
    </lineage>
</organism>